<comment type="caution">
    <text evidence="1">Lacks conserved residue(s) required for the propagation of feature annotation.</text>
</comment>
<dbReference type="InterPro" id="IPR032121">
    <property type="entry name" value="Myco_phage_holin"/>
</dbReference>
<dbReference type="EMBL" id="KT372003">
    <property type="protein sequence ID" value="ALA06543.1"/>
    <property type="molecule type" value="Genomic_DNA"/>
</dbReference>
<keyword evidence="1" id="KW-0472">Membrane</keyword>
<dbReference type="GO" id="GO:0020002">
    <property type="term" value="C:host cell plasma membrane"/>
    <property type="evidence" value="ECO:0007669"/>
    <property type="project" value="UniProtKB-SubCell"/>
</dbReference>
<keyword evidence="1" id="KW-0578">Host cell lysis by virus</keyword>
<dbReference type="GO" id="GO:0016020">
    <property type="term" value="C:membrane"/>
    <property type="evidence" value="ECO:0007669"/>
    <property type="project" value="UniProtKB-UniRule"/>
</dbReference>
<keyword evidence="1" id="KW-1188">Viral release from host cell</keyword>
<sequence length="138" mass="14092">MNPKIRQSIYYLGAIVPGLMGLFMLWGGLSQDDANSIENIVGGVVAILGSAAPATAAIKVGQQRKDGTFDSVSPAEAVVNGVQAVLEAQAAASAEVDKVKDAITGAVTQIPGFGPLAAQVIKASGSAFDTLPDIWQKP</sequence>
<reference evidence="2 3" key="1">
    <citation type="submission" date="2015-08" db="EMBL/GenBank/DDBJ databases">
        <authorList>
            <person name="Davis N."/>
            <person name="Domingos A."/>
            <person name="Holland C."/>
            <person name="Houk L.J."/>
            <person name="Hueter N."/>
            <person name="Molina L."/>
            <person name="Sontag M."/>
            <person name="Saintfleur O."/>
            <person name="Swinford C."/>
            <person name="Villalobos-Ayala K."/>
            <person name="Carroll M."/>
            <person name="Cottrell-Yongye A."/>
            <person name="D'Elia T."/>
            <person name="Delesalle V.A."/>
            <person name="Bradley K.W."/>
            <person name="Asai D.J."/>
            <person name="Bowman C.A."/>
            <person name="Russell D.A."/>
            <person name="Pope W.H."/>
            <person name="Jacobs-Sera D."/>
            <person name="Hendrix R.W."/>
            <person name="Hatfull G.F."/>
        </authorList>
    </citation>
    <scope>NUCLEOTIDE SEQUENCE [LARGE SCALE GENOMIC DNA]</scope>
</reference>
<protein>
    <recommendedName>
        <fullName evidence="1">Holin</fullName>
    </recommendedName>
</protein>
<dbReference type="Proteomes" id="UP000223849">
    <property type="component" value="Segment"/>
</dbReference>
<dbReference type="HAMAP" id="MF_04168">
    <property type="entry name" value="HOLIN_D29"/>
    <property type="match status" value="1"/>
</dbReference>
<comment type="function">
    <text evidence="1">Accumulates harmlessly in the cytoplasmic membrane until it reaches a critical concentration that triggers the formation of micron-scale pores (holes) causing host cell membrane disruption and endolysin escape into the periplasmic space. Determines the precise timing of host cell lysis. Participates with the endolysin protein in the sequential events which lead to the programmed host cell lysis releasing the mature viral particles from the host cell.</text>
</comment>
<dbReference type="Pfam" id="PF16081">
    <property type="entry name" value="Phage_holin_7_1"/>
    <property type="match status" value="1"/>
</dbReference>
<comment type="domain">
    <text evidence="1">The first transmembrane region undergoes a helix to beta-hairpin conformational change, which is responsible for its self-association and pore formation in the host membrane. The coiled coil region is required for host cell lysis and for cytotoxic activity. The C-terminus determines the size of the hole.</text>
</comment>
<gene>
    <name evidence="2" type="ORF">SEA_LUMOS_27</name>
</gene>
<evidence type="ECO:0000313" key="3">
    <source>
        <dbReference type="Proteomes" id="UP000223849"/>
    </source>
</evidence>
<accession>A0A0K2CMC1</accession>
<comment type="subunit">
    <text evidence="1">Homomultimer. Self-associates to form a pore.</text>
</comment>
<keyword evidence="1" id="KW-1043">Host membrane</keyword>
<organism evidence="2 3">
    <name type="scientific">Mycobacterium phage Lumos</name>
    <dbReference type="NCBI Taxonomy" id="1701852"/>
    <lineage>
        <taxon>Viruses</taxon>
        <taxon>Duplodnaviria</taxon>
        <taxon>Heunggongvirae</taxon>
        <taxon>Uroviricota</taxon>
        <taxon>Caudoviricetes</taxon>
        <taxon>Vilmaviridae</taxon>
        <taxon>Lclasvirinae</taxon>
        <taxon>Lumosvirus</taxon>
        <taxon>Lumosvirus lumos</taxon>
    </lineage>
</organism>
<keyword evidence="1" id="KW-1133">Transmembrane helix</keyword>
<comment type="similarity">
    <text evidence="1">Belongs to the D29 holin family.</text>
</comment>
<keyword evidence="1" id="KW-1030">Host cell inner membrane</keyword>
<keyword evidence="3" id="KW-1185">Reference proteome</keyword>
<name>A0A0K2CMC1_9CAUD</name>
<evidence type="ECO:0000313" key="2">
    <source>
        <dbReference type="EMBL" id="ALA06543.1"/>
    </source>
</evidence>
<keyword evidence="1" id="KW-0812">Transmembrane</keyword>
<dbReference type="GO" id="GO:0031640">
    <property type="term" value="P:killing of cells of another organism"/>
    <property type="evidence" value="ECO:0007669"/>
    <property type="project" value="UniProtKB-KW"/>
</dbReference>
<keyword evidence="1" id="KW-1032">Host cell membrane</keyword>
<keyword evidence="1" id="KW-0204">Cytolysis</keyword>
<feature type="transmembrane region" description="Helical" evidence="1">
    <location>
        <begin position="40"/>
        <end position="58"/>
    </location>
</feature>
<evidence type="ECO:0000256" key="1">
    <source>
        <dbReference type="HAMAP-Rule" id="MF_04168"/>
    </source>
</evidence>
<dbReference type="GO" id="GO:0140911">
    <property type="term" value="F:pore-forming activity"/>
    <property type="evidence" value="ECO:0007669"/>
    <property type="project" value="UniProtKB-UniRule"/>
</dbReference>
<feature type="transmembrane region" description="Helical" evidence="1">
    <location>
        <begin position="9"/>
        <end position="28"/>
    </location>
</feature>
<proteinExistence type="inferred from homology"/>
<comment type="subcellular location">
    <subcellularLocation>
        <location evidence="1">Host cell inner membrane</location>
        <topology evidence="1">Multi-pass membrane protein</topology>
    </subcellularLocation>
</comment>